<dbReference type="Proteomes" id="UP000316621">
    <property type="component" value="Chromosome 6"/>
</dbReference>
<dbReference type="EMBL" id="CM010720">
    <property type="protein sequence ID" value="RZC65766.1"/>
    <property type="molecule type" value="Genomic_DNA"/>
</dbReference>
<protein>
    <submittedName>
        <fullName evidence="1">Uncharacterized protein</fullName>
    </submittedName>
</protein>
<proteinExistence type="predicted"/>
<evidence type="ECO:0000313" key="2">
    <source>
        <dbReference type="Proteomes" id="UP000316621"/>
    </source>
</evidence>
<sequence length="106" mass="12431">MITMMSGDSLNHVVDQRYKTEFNKFIARAKRNHNICTDGVSKPGEVNLWQKGKESQSGQTRRTAVQLDNNVLKPRVFDKAEWCLSFLRRQFILEFHVEQLEGRFET</sequence>
<organism evidence="1 2">
    <name type="scientific">Papaver somniferum</name>
    <name type="common">Opium poppy</name>
    <dbReference type="NCBI Taxonomy" id="3469"/>
    <lineage>
        <taxon>Eukaryota</taxon>
        <taxon>Viridiplantae</taxon>
        <taxon>Streptophyta</taxon>
        <taxon>Embryophyta</taxon>
        <taxon>Tracheophyta</taxon>
        <taxon>Spermatophyta</taxon>
        <taxon>Magnoliopsida</taxon>
        <taxon>Ranunculales</taxon>
        <taxon>Papaveraceae</taxon>
        <taxon>Papaveroideae</taxon>
        <taxon>Papaver</taxon>
    </lineage>
</organism>
<name>A0A4Y7JYV9_PAPSO</name>
<gene>
    <name evidence="1" type="ORF">C5167_009459</name>
</gene>
<evidence type="ECO:0000313" key="1">
    <source>
        <dbReference type="EMBL" id="RZC65766.1"/>
    </source>
</evidence>
<accession>A0A4Y7JYV9</accession>
<reference evidence="1 2" key="1">
    <citation type="journal article" date="2018" name="Science">
        <title>The opium poppy genome and morphinan production.</title>
        <authorList>
            <person name="Guo L."/>
            <person name="Winzer T."/>
            <person name="Yang X."/>
            <person name="Li Y."/>
            <person name="Ning Z."/>
            <person name="He Z."/>
            <person name="Teodor R."/>
            <person name="Lu Y."/>
            <person name="Bowser T.A."/>
            <person name="Graham I.A."/>
            <person name="Ye K."/>
        </authorList>
    </citation>
    <scope>NUCLEOTIDE SEQUENCE [LARGE SCALE GENOMIC DNA]</scope>
    <source>
        <strain evidence="2">cv. HN1</strain>
        <tissue evidence="1">Leaves</tissue>
    </source>
</reference>
<keyword evidence="2" id="KW-1185">Reference proteome</keyword>
<dbReference type="Gramene" id="RZC65766">
    <property type="protein sequence ID" value="RZC65766"/>
    <property type="gene ID" value="C5167_009459"/>
</dbReference>
<dbReference type="AlphaFoldDB" id="A0A4Y7JYV9"/>